<feature type="domain" description="UspA" evidence="1">
    <location>
        <begin position="4"/>
        <end position="32"/>
    </location>
</feature>
<dbReference type="Gene3D" id="3.40.50.12370">
    <property type="match status" value="1"/>
</dbReference>
<dbReference type="InterPro" id="IPR014729">
    <property type="entry name" value="Rossmann-like_a/b/a_fold"/>
</dbReference>
<evidence type="ECO:0000313" key="2">
    <source>
        <dbReference type="EMBL" id="QQK76706.1"/>
    </source>
</evidence>
<protein>
    <submittedName>
        <fullName evidence="2">Universal stress protein</fullName>
    </submittedName>
</protein>
<reference evidence="2 3" key="1">
    <citation type="submission" date="2020-06" db="EMBL/GenBank/DDBJ databases">
        <title>Genomic analysis of Salicibibacter sp. NKC5-3.</title>
        <authorList>
            <person name="Oh Y.J."/>
        </authorList>
    </citation>
    <scope>NUCLEOTIDE SEQUENCE [LARGE SCALE GENOMIC DNA]</scope>
    <source>
        <strain evidence="2 3">NKC5-3</strain>
    </source>
</reference>
<dbReference type="KEGG" id="scia:HUG15_14785"/>
<name>A0A7T6Z5F0_9BACI</name>
<proteinExistence type="predicted"/>
<evidence type="ECO:0000259" key="1">
    <source>
        <dbReference type="Pfam" id="PF00582"/>
    </source>
</evidence>
<sequence length="105" mass="11386">MGGGRNAVDRILVGSVTEASVRRASCDVLTVKGQATDTLYNNLLVAVDGSEKALTKAIAVAKTYESSLKIVHVVEIHASPYAHTVLSVYQQQDNNEEETEQNMEH</sequence>
<organism evidence="2 3">
    <name type="scientific">Salicibibacter cibarius</name>
    <dbReference type="NCBI Taxonomy" id="2743000"/>
    <lineage>
        <taxon>Bacteria</taxon>
        <taxon>Bacillati</taxon>
        <taxon>Bacillota</taxon>
        <taxon>Bacilli</taxon>
        <taxon>Bacillales</taxon>
        <taxon>Bacillaceae</taxon>
        <taxon>Salicibibacter</taxon>
    </lineage>
</organism>
<accession>A0A7T6Z5F0</accession>
<feature type="domain" description="UspA" evidence="1">
    <location>
        <begin position="40"/>
        <end position="102"/>
    </location>
</feature>
<dbReference type="InterPro" id="IPR006016">
    <property type="entry name" value="UspA"/>
</dbReference>
<evidence type="ECO:0000313" key="3">
    <source>
        <dbReference type="Proteomes" id="UP000595823"/>
    </source>
</evidence>
<dbReference type="CDD" id="cd00293">
    <property type="entry name" value="USP-like"/>
    <property type="match status" value="1"/>
</dbReference>
<dbReference type="Gene3D" id="3.40.50.620">
    <property type="entry name" value="HUPs"/>
    <property type="match status" value="1"/>
</dbReference>
<keyword evidence="3" id="KW-1185">Reference proteome</keyword>
<dbReference type="Proteomes" id="UP000595823">
    <property type="component" value="Chromosome"/>
</dbReference>
<gene>
    <name evidence="2" type="ORF">HUG15_14785</name>
</gene>
<dbReference type="EMBL" id="CP054705">
    <property type="protein sequence ID" value="QQK76706.1"/>
    <property type="molecule type" value="Genomic_DNA"/>
</dbReference>
<dbReference type="AlphaFoldDB" id="A0A7T6Z5F0"/>
<dbReference type="Pfam" id="PF00582">
    <property type="entry name" value="Usp"/>
    <property type="match status" value="2"/>
</dbReference>
<dbReference type="SUPFAM" id="SSF52402">
    <property type="entry name" value="Adenine nucleotide alpha hydrolases-like"/>
    <property type="match status" value="2"/>
</dbReference>